<reference key="1">
    <citation type="submission" date="2010-11" db="EMBL/GenBank/DDBJ databases">
        <title>The complete genome of chromosome of Calditerrivibrio nitroreducens DSM 19672.</title>
        <authorList>
            <consortium name="US DOE Joint Genome Institute (JGI-PGF)"/>
            <person name="Lucas S."/>
            <person name="Copeland A."/>
            <person name="Lapidus A."/>
            <person name="Bruce D."/>
            <person name="Goodwin L."/>
            <person name="Pitluck S."/>
            <person name="Kyrpides N."/>
            <person name="Mavromatis K."/>
            <person name="Ivanova N."/>
            <person name="Mikhailova N."/>
            <person name="Zeytun A."/>
            <person name="Brettin T."/>
            <person name="Detter J.C."/>
            <person name="Tapia R."/>
            <person name="Han C."/>
            <person name="Land M."/>
            <person name="Hauser L."/>
            <person name="Markowitz V."/>
            <person name="Cheng J.-F."/>
            <person name="Hugenholtz P."/>
            <person name="Woyke T."/>
            <person name="Wu D."/>
            <person name="Spring S."/>
            <person name="Schroeder M."/>
            <person name="Brambilla E."/>
            <person name="Klenk H.-P."/>
            <person name="Eisen J.A."/>
        </authorList>
    </citation>
    <scope>NUCLEOTIDE SEQUENCE [LARGE SCALE GENOMIC DNA]</scope>
    <source>
        <strain>DSM 19672</strain>
    </source>
</reference>
<dbReference type="SUPFAM" id="SSF50249">
    <property type="entry name" value="Nucleic acid-binding proteins"/>
    <property type="match status" value="1"/>
</dbReference>
<feature type="binding site" evidence="4">
    <location>
        <position position="230"/>
    </location>
    <ligand>
        <name>S-adenosyl-L-methionine</name>
        <dbReference type="ChEBI" id="CHEBI:59789"/>
    </ligand>
</feature>
<dbReference type="InterPro" id="IPR029063">
    <property type="entry name" value="SAM-dependent_MTases_sf"/>
</dbReference>
<dbReference type="Gene3D" id="2.40.50.1070">
    <property type="match status" value="2"/>
</dbReference>
<dbReference type="Pfam" id="PF01938">
    <property type="entry name" value="TRAM"/>
    <property type="match status" value="1"/>
</dbReference>
<evidence type="ECO:0000256" key="1">
    <source>
        <dbReference type="ARBA" id="ARBA00022603"/>
    </source>
</evidence>
<evidence type="ECO:0000256" key="3">
    <source>
        <dbReference type="ARBA" id="ARBA00022691"/>
    </source>
</evidence>
<keyword evidence="2 4" id="KW-0808">Transferase</keyword>
<sequence length="388" mass="44883">MYVNNIEIYDNVYGGYGIGRLDNGKVVFVPFGVKGDIANIKIKEEKKSFSYGELIELVKPSHHRVDGFCKYIGVCGGCSYGFLDDDFEIEVKRRIVENSFRNISDFKIDEYVHSNKRDYRVRCRMRLKWGGLFYKKFNSNELVSIDECPILKPSILNKLKDVAGSYSDTDCDISIIENEKGEELIFLDSDIDITDSKYNIKSKRCQKGLKSIEFNINKHTIPAGYRSFFQTNRYLFESFQRKVVEQLKGYETVLEFYCGSGFFTIPLSKEVRKIVAIDQNDEALRLLKQQATGRAEVLNTDLKKDIINIKGRFDAVLVNPDRDGLSKGVLKVIMDKKPEIIVYVSCNPQTMSRDIKNFMNRYKMCQFTVVDQFYKTYHIESIAVLTER</sequence>
<dbReference type="AlphaFoldDB" id="E4THN4"/>
<dbReference type="SUPFAM" id="SSF53335">
    <property type="entry name" value="S-adenosyl-L-methionine-dependent methyltransferases"/>
    <property type="match status" value="1"/>
</dbReference>
<dbReference type="KEGG" id="cni:Calni_0948"/>
<feature type="binding site" evidence="4">
    <location>
        <position position="319"/>
    </location>
    <ligand>
        <name>S-adenosyl-L-methionine</name>
        <dbReference type="ChEBI" id="CHEBI:59789"/>
    </ligand>
</feature>
<dbReference type="PANTHER" id="PTHR11061:SF30">
    <property type="entry name" value="TRNA (URACIL(54)-C(5))-METHYLTRANSFERASE"/>
    <property type="match status" value="1"/>
</dbReference>
<keyword evidence="7" id="KW-1185">Reference proteome</keyword>
<dbReference type="Gene3D" id="2.40.50.140">
    <property type="entry name" value="Nucleic acid-binding proteins"/>
    <property type="match status" value="1"/>
</dbReference>
<evidence type="ECO:0000313" key="7">
    <source>
        <dbReference type="Proteomes" id="UP000007039"/>
    </source>
</evidence>
<organism evidence="6 7">
    <name type="scientific">Calditerrivibrio nitroreducens (strain DSM 19672 / NBRC 101217 / Yu37-1)</name>
    <dbReference type="NCBI Taxonomy" id="768670"/>
    <lineage>
        <taxon>Bacteria</taxon>
        <taxon>Pseudomonadati</taxon>
        <taxon>Deferribacterota</taxon>
        <taxon>Deferribacteres</taxon>
        <taxon>Deferribacterales</taxon>
        <taxon>Calditerrivibrionaceae</taxon>
    </lineage>
</organism>
<keyword evidence="1 4" id="KW-0489">Methyltransferase</keyword>
<dbReference type="eggNOG" id="COG2265">
    <property type="taxonomic scope" value="Bacteria"/>
</dbReference>
<dbReference type="STRING" id="768670.Calni_0948"/>
<dbReference type="InterPro" id="IPR012340">
    <property type="entry name" value="NA-bd_OB-fold"/>
</dbReference>
<dbReference type="PROSITE" id="PS51687">
    <property type="entry name" value="SAM_MT_RNA_M5U"/>
    <property type="match status" value="1"/>
</dbReference>
<evidence type="ECO:0000313" key="6">
    <source>
        <dbReference type="EMBL" id="ADR18859.1"/>
    </source>
</evidence>
<dbReference type="InterPro" id="IPR010280">
    <property type="entry name" value="U5_MeTrfase_fam"/>
</dbReference>
<dbReference type="Proteomes" id="UP000007039">
    <property type="component" value="Chromosome"/>
</dbReference>
<keyword evidence="3 4" id="KW-0949">S-adenosyl-L-methionine</keyword>
<dbReference type="PROSITE" id="PS50926">
    <property type="entry name" value="TRAM"/>
    <property type="match status" value="1"/>
</dbReference>
<gene>
    <name evidence="6" type="ordered locus">Calni_0948</name>
</gene>
<protein>
    <submittedName>
        <fullName evidence="6">Deoxyribonuclease/rho motif-related TRAM</fullName>
    </submittedName>
</protein>
<feature type="domain" description="TRAM" evidence="5">
    <location>
        <begin position="1"/>
        <end position="56"/>
    </location>
</feature>
<dbReference type="Gene3D" id="3.40.50.150">
    <property type="entry name" value="Vaccinia Virus protein VP39"/>
    <property type="match status" value="2"/>
</dbReference>
<dbReference type="Pfam" id="PF05958">
    <property type="entry name" value="tRNA_U5-meth_tr"/>
    <property type="match status" value="1"/>
</dbReference>
<dbReference type="InterPro" id="IPR002792">
    <property type="entry name" value="TRAM_dom"/>
</dbReference>
<evidence type="ECO:0000256" key="4">
    <source>
        <dbReference type="PROSITE-ProRule" id="PRU01024"/>
    </source>
</evidence>
<proteinExistence type="inferred from homology"/>
<accession>E4THN4</accession>
<feature type="binding site" evidence="4">
    <location>
        <position position="278"/>
    </location>
    <ligand>
        <name>S-adenosyl-L-methionine</name>
        <dbReference type="ChEBI" id="CHEBI:59789"/>
    </ligand>
</feature>
<evidence type="ECO:0000259" key="5">
    <source>
        <dbReference type="PROSITE" id="PS50926"/>
    </source>
</evidence>
<dbReference type="GO" id="GO:0070041">
    <property type="term" value="F:rRNA (uridine-C5-)-methyltransferase activity"/>
    <property type="evidence" value="ECO:0007669"/>
    <property type="project" value="TreeGrafter"/>
</dbReference>
<name>E4THN4_CALNY</name>
<dbReference type="GO" id="GO:0070475">
    <property type="term" value="P:rRNA base methylation"/>
    <property type="evidence" value="ECO:0007669"/>
    <property type="project" value="TreeGrafter"/>
</dbReference>
<dbReference type="CDD" id="cd02440">
    <property type="entry name" value="AdoMet_MTases"/>
    <property type="match status" value="1"/>
</dbReference>
<feature type="active site" description="Nucleophile" evidence="4">
    <location>
        <position position="346"/>
    </location>
</feature>
<dbReference type="PANTHER" id="PTHR11061">
    <property type="entry name" value="RNA M5U METHYLTRANSFERASE"/>
    <property type="match status" value="1"/>
</dbReference>
<reference evidence="6 7" key="2">
    <citation type="journal article" date="2011" name="Stand. Genomic Sci.">
        <title>Complete genome sequence of Calditerrivibrio nitroreducens type strain (Yu37-1).</title>
        <authorList>
            <person name="Pitluck S."/>
            <person name="Sikorski J."/>
            <person name="Zeytun A."/>
            <person name="Lapidus A."/>
            <person name="Nolan M."/>
            <person name="Lucas S."/>
            <person name="Hammon N."/>
            <person name="Deshpande S."/>
            <person name="Cheng J.F."/>
            <person name="Tapia R."/>
            <person name="Han C."/>
            <person name="Goodwin L."/>
            <person name="Liolios K."/>
            <person name="Pagani I."/>
            <person name="Ivanova N."/>
            <person name="Mavromatis K."/>
            <person name="Pati A."/>
            <person name="Chen A."/>
            <person name="Palaniappan K."/>
            <person name="Hauser L."/>
            <person name="Chang Y.J."/>
            <person name="Jeffries C.D."/>
            <person name="Detter J.C."/>
            <person name="Brambilla E."/>
            <person name="Djao O.D."/>
            <person name="Rohde M."/>
            <person name="Spring S."/>
            <person name="Goker M."/>
            <person name="Woyke T."/>
            <person name="Bristow J."/>
            <person name="Eisen J.A."/>
            <person name="Markowitz V."/>
            <person name="Hugenholtz P."/>
            <person name="Kyrpides N.C."/>
            <person name="Klenk H.P."/>
            <person name="Land M."/>
        </authorList>
    </citation>
    <scope>NUCLEOTIDE SEQUENCE [LARGE SCALE GENOMIC DNA]</scope>
    <source>
        <strain evidence="7">DSM 19672 / NBRC 101217 / Yu37-1</strain>
    </source>
</reference>
<feature type="binding site" evidence="4">
    <location>
        <position position="257"/>
    </location>
    <ligand>
        <name>S-adenosyl-L-methionine</name>
        <dbReference type="ChEBI" id="CHEBI:59789"/>
    </ligand>
</feature>
<evidence type="ECO:0000256" key="2">
    <source>
        <dbReference type="ARBA" id="ARBA00022679"/>
    </source>
</evidence>
<comment type="similarity">
    <text evidence="4">Belongs to the class I-like SAM-binding methyltransferase superfamily. RNA M5U methyltransferase family.</text>
</comment>
<dbReference type="HOGENOM" id="CLU_014689_7_2_0"/>
<dbReference type="EMBL" id="CP002347">
    <property type="protein sequence ID" value="ADR18859.1"/>
    <property type="molecule type" value="Genomic_DNA"/>
</dbReference>